<accession>A0A918NYW9</accession>
<evidence type="ECO:0000313" key="2">
    <source>
        <dbReference type="EMBL" id="GGY06285.1"/>
    </source>
</evidence>
<evidence type="ECO:0000256" key="1">
    <source>
        <dbReference type="SAM" id="MobiDB-lite"/>
    </source>
</evidence>
<keyword evidence="3" id="KW-1185">Reference proteome</keyword>
<reference evidence="2" key="1">
    <citation type="journal article" date="2014" name="Int. J. Syst. Evol. Microbiol.">
        <title>Complete genome sequence of Corynebacterium casei LMG S-19264T (=DSM 44701T), isolated from a smear-ripened cheese.</title>
        <authorList>
            <consortium name="US DOE Joint Genome Institute (JGI-PGF)"/>
            <person name="Walter F."/>
            <person name="Albersmeier A."/>
            <person name="Kalinowski J."/>
            <person name="Ruckert C."/>
        </authorList>
    </citation>
    <scope>NUCLEOTIDE SEQUENCE</scope>
    <source>
        <strain evidence="2">KCTC 32182</strain>
    </source>
</reference>
<organism evidence="2 3">
    <name type="scientific">Paludibacterium paludis</name>
    <dbReference type="NCBI Taxonomy" id="1225769"/>
    <lineage>
        <taxon>Bacteria</taxon>
        <taxon>Pseudomonadati</taxon>
        <taxon>Pseudomonadota</taxon>
        <taxon>Betaproteobacteria</taxon>
        <taxon>Neisseriales</taxon>
        <taxon>Chromobacteriaceae</taxon>
        <taxon>Paludibacterium</taxon>
    </lineage>
</organism>
<reference evidence="2" key="2">
    <citation type="submission" date="2020-09" db="EMBL/GenBank/DDBJ databases">
        <authorList>
            <person name="Sun Q."/>
            <person name="Kim S."/>
        </authorList>
    </citation>
    <scope>NUCLEOTIDE SEQUENCE</scope>
    <source>
        <strain evidence="2">KCTC 32182</strain>
    </source>
</reference>
<dbReference type="AlphaFoldDB" id="A0A918NYW9"/>
<comment type="caution">
    <text evidence="2">The sequence shown here is derived from an EMBL/GenBank/DDBJ whole genome shotgun (WGS) entry which is preliminary data.</text>
</comment>
<proteinExistence type="predicted"/>
<sequence length="65" mass="6884">MAIAQQAVREGGLERGDGVGSGHGSLKSGAFVKAEVYHCPAGYFLGYRELEGYTGIMGDRVRPLP</sequence>
<dbReference type="Proteomes" id="UP000645257">
    <property type="component" value="Unassembled WGS sequence"/>
</dbReference>
<dbReference type="EMBL" id="BMYX01000002">
    <property type="protein sequence ID" value="GGY06285.1"/>
    <property type="molecule type" value="Genomic_DNA"/>
</dbReference>
<name>A0A918NYW9_9NEIS</name>
<evidence type="ECO:0000313" key="3">
    <source>
        <dbReference type="Proteomes" id="UP000645257"/>
    </source>
</evidence>
<gene>
    <name evidence="2" type="ORF">GCM10011289_05940</name>
</gene>
<feature type="region of interest" description="Disordered" evidence="1">
    <location>
        <begin position="1"/>
        <end position="25"/>
    </location>
</feature>
<protein>
    <submittedName>
        <fullName evidence="2">Uncharacterized protein</fullName>
    </submittedName>
</protein>